<evidence type="ECO:0000313" key="2">
    <source>
        <dbReference type="EMBL" id="KAF2436314.1"/>
    </source>
</evidence>
<organism evidence="2 3">
    <name type="scientific">Tothia fuscella</name>
    <dbReference type="NCBI Taxonomy" id="1048955"/>
    <lineage>
        <taxon>Eukaryota</taxon>
        <taxon>Fungi</taxon>
        <taxon>Dikarya</taxon>
        <taxon>Ascomycota</taxon>
        <taxon>Pezizomycotina</taxon>
        <taxon>Dothideomycetes</taxon>
        <taxon>Pleosporomycetidae</taxon>
        <taxon>Venturiales</taxon>
        <taxon>Cylindrosympodiaceae</taxon>
        <taxon>Tothia</taxon>
    </lineage>
</organism>
<feature type="compositionally biased region" description="Pro residues" evidence="1">
    <location>
        <begin position="122"/>
        <end position="136"/>
    </location>
</feature>
<sequence length="313" mass="32853">MGTCYTTHRTNNNGNGGGWASTWGAQPKPSTVYQTLPVTYTITTTLPGFYSPKPVTSYSTIVSMVTVTLNQPPPGQNPNSPQTIWQTTTLNGPIPWLTSTRTNRPPPSLPSTTTIKGTNSPYTPPWSVPPSPPTSIVPPVQTQSPSRPPVWTPPVNTGPSWTPVPNASIPAQPPSSPAAPTPQPAPPKTTAAPLPPVSPPPVAPPAVPTPVASSPAGPPAVPPPPKPAAPGSPQVCGPGAPKCPEGLYCDPQPLCSIGNDDCAGICLSVFSTRRNVKITQIQQPWEVRRRIWQGLLDQGTFIMYGYNGTAEEI</sequence>
<reference evidence="2" key="1">
    <citation type="journal article" date="2020" name="Stud. Mycol.">
        <title>101 Dothideomycetes genomes: a test case for predicting lifestyles and emergence of pathogens.</title>
        <authorList>
            <person name="Haridas S."/>
            <person name="Albert R."/>
            <person name="Binder M."/>
            <person name="Bloem J."/>
            <person name="Labutti K."/>
            <person name="Salamov A."/>
            <person name="Andreopoulos B."/>
            <person name="Baker S."/>
            <person name="Barry K."/>
            <person name="Bills G."/>
            <person name="Bluhm B."/>
            <person name="Cannon C."/>
            <person name="Castanera R."/>
            <person name="Culley D."/>
            <person name="Daum C."/>
            <person name="Ezra D."/>
            <person name="Gonzalez J."/>
            <person name="Henrissat B."/>
            <person name="Kuo A."/>
            <person name="Liang C."/>
            <person name="Lipzen A."/>
            <person name="Lutzoni F."/>
            <person name="Magnuson J."/>
            <person name="Mondo S."/>
            <person name="Nolan M."/>
            <person name="Ohm R."/>
            <person name="Pangilinan J."/>
            <person name="Park H.-J."/>
            <person name="Ramirez L."/>
            <person name="Alfaro M."/>
            <person name="Sun H."/>
            <person name="Tritt A."/>
            <person name="Yoshinaga Y."/>
            <person name="Zwiers L.-H."/>
            <person name="Turgeon B."/>
            <person name="Goodwin S."/>
            <person name="Spatafora J."/>
            <person name="Crous P."/>
            <person name="Grigoriev I."/>
        </authorList>
    </citation>
    <scope>NUCLEOTIDE SEQUENCE</scope>
    <source>
        <strain evidence="2">CBS 130266</strain>
    </source>
</reference>
<accession>A0A9P4P168</accession>
<dbReference type="AlphaFoldDB" id="A0A9P4P168"/>
<feature type="region of interest" description="Disordered" evidence="1">
    <location>
        <begin position="71"/>
        <end position="234"/>
    </location>
</feature>
<name>A0A9P4P168_9PEZI</name>
<dbReference type="OrthoDB" id="3945987at2759"/>
<evidence type="ECO:0000313" key="3">
    <source>
        <dbReference type="Proteomes" id="UP000800235"/>
    </source>
</evidence>
<dbReference type="EMBL" id="MU007011">
    <property type="protein sequence ID" value="KAF2436314.1"/>
    <property type="molecule type" value="Genomic_DNA"/>
</dbReference>
<dbReference type="Proteomes" id="UP000800235">
    <property type="component" value="Unassembled WGS sequence"/>
</dbReference>
<feature type="compositionally biased region" description="Pro residues" evidence="1">
    <location>
        <begin position="216"/>
        <end position="230"/>
    </location>
</feature>
<feature type="compositionally biased region" description="Polar residues" evidence="1">
    <location>
        <begin position="83"/>
        <end position="103"/>
    </location>
</feature>
<gene>
    <name evidence="2" type="ORF">EJ08DRAFT_655982</name>
</gene>
<evidence type="ECO:0000256" key="1">
    <source>
        <dbReference type="SAM" id="MobiDB-lite"/>
    </source>
</evidence>
<dbReference type="PRINTS" id="PR01217">
    <property type="entry name" value="PRICHEXTENSN"/>
</dbReference>
<comment type="caution">
    <text evidence="2">The sequence shown here is derived from an EMBL/GenBank/DDBJ whole genome shotgun (WGS) entry which is preliminary data.</text>
</comment>
<protein>
    <submittedName>
        <fullName evidence="2">Uncharacterized protein</fullName>
    </submittedName>
</protein>
<keyword evidence="3" id="KW-1185">Reference proteome</keyword>
<feature type="compositionally biased region" description="Pro residues" evidence="1">
    <location>
        <begin position="171"/>
        <end position="208"/>
    </location>
</feature>
<proteinExistence type="predicted"/>
<feature type="compositionally biased region" description="Polar residues" evidence="1">
    <location>
        <begin position="110"/>
        <end position="119"/>
    </location>
</feature>